<accession>A0A0T5VVD9</accession>
<reference evidence="1 2" key="1">
    <citation type="submission" date="2015-11" db="EMBL/GenBank/DDBJ databases">
        <title>Sequence of Pedobacter ginsenosidimutans.</title>
        <authorList>
            <person name="Carson E."/>
            <person name="Keyser V."/>
            <person name="Newman J."/>
            <person name="Miller J."/>
        </authorList>
    </citation>
    <scope>NUCLEOTIDE SEQUENCE [LARGE SCALE GENOMIC DNA]</scope>
    <source>
        <strain evidence="1 2">KACC 14530</strain>
    </source>
</reference>
<comment type="caution">
    <text evidence="1">The sequence shown here is derived from an EMBL/GenBank/DDBJ whole genome shotgun (WGS) entry which is preliminary data.</text>
</comment>
<evidence type="ECO:0000313" key="2">
    <source>
        <dbReference type="Proteomes" id="UP000051950"/>
    </source>
</evidence>
<evidence type="ECO:0000313" key="1">
    <source>
        <dbReference type="EMBL" id="KRT17524.1"/>
    </source>
</evidence>
<dbReference type="Proteomes" id="UP000051950">
    <property type="component" value="Unassembled WGS sequence"/>
</dbReference>
<dbReference type="RefSeq" id="WP_057930919.1">
    <property type="nucleotide sequence ID" value="NZ_LMZQ01000002.1"/>
</dbReference>
<sequence>MKILFLLFLGTVALKSKAQNMPDQLGQRDGIAFAEQILGMYVTPNLPPESAFVMPNWGTNILQTQNGKIIRKIEISSGIAASWYDRAVSNYAYDYGIFDFYFTYLNDLYYSATTFEESSYLTGMLSGYSMRMSNVQPVDLPQNP</sequence>
<proteinExistence type="predicted"/>
<organism evidence="1 2">
    <name type="scientific">Pedobacter ginsenosidimutans</name>
    <dbReference type="NCBI Taxonomy" id="687842"/>
    <lineage>
        <taxon>Bacteria</taxon>
        <taxon>Pseudomonadati</taxon>
        <taxon>Bacteroidota</taxon>
        <taxon>Sphingobacteriia</taxon>
        <taxon>Sphingobacteriales</taxon>
        <taxon>Sphingobacteriaceae</taxon>
        <taxon>Pedobacter</taxon>
    </lineage>
</organism>
<gene>
    <name evidence="1" type="ORF">ASU31_02995</name>
</gene>
<dbReference type="AlphaFoldDB" id="A0A0T5VVD9"/>
<name>A0A0T5VVD9_9SPHI</name>
<keyword evidence="2" id="KW-1185">Reference proteome</keyword>
<dbReference type="EMBL" id="LMZQ01000002">
    <property type="protein sequence ID" value="KRT17524.1"/>
    <property type="molecule type" value="Genomic_DNA"/>
</dbReference>
<protein>
    <submittedName>
        <fullName evidence="1">Uncharacterized protein</fullName>
    </submittedName>
</protein>